<sequence>MRSRNNPKKSEAFFMKRLFSRLCGMALAAALLVSALPVSGARAAGIQVTLNDQPVAFSDAQPLMRDNRTFVPFRAIFESMGATVSWDDPSRTVTAKRGDRTVKLTIGRKACTVDRAGSDRSFSTDAAPFIEGGRTYVPVRFAAQALGAAVGWDNNTQTVLIVDTEKMMQTEFPNQFQAITAMTQFQNSVAPKTARSLSGAIGATLTYHTAMGDIPVVINGTITGAESLDAAQFTAKLQTDRSAIEQAIAANEGANVIDENVDALLKKLQNLTVDGIVSRVDGKLYLKSDFLTEVGIAQGKWAMKPLDNTASLTAVKNGDAIDFVCAEAQKLTLTPGSSTAQVREVVRRLSDQSATTPIDGSGNYSLHFTADAYTSVDMKLIPNQSLTIIRTASPYGAEAAPMTTLTTVQTKSGASISYERNASAYNAAVRIDLTNGAATTAPAVRPAS</sequence>
<protein>
    <recommendedName>
        <fullName evidence="2">Copper amine oxidase-like N-terminal domain-containing protein</fullName>
    </recommendedName>
</protein>
<feature type="domain" description="Copper amine oxidase-like N-terminal" evidence="2">
    <location>
        <begin position="50"/>
        <end position="161"/>
    </location>
</feature>
<dbReference type="InterPro" id="IPR012854">
    <property type="entry name" value="Cu_amine_oxidase-like_N"/>
</dbReference>
<dbReference type="SUPFAM" id="SSF55383">
    <property type="entry name" value="Copper amine oxidase, domain N"/>
    <property type="match status" value="1"/>
</dbReference>
<evidence type="ECO:0000256" key="1">
    <source>
        <dbReference type="SAM" id="SignalP"/>
    </source>
</evidence>
<accession>A0A1Y4LSK0</accession>
<evidence type="ECO:0000313" key="4">
    <source>
        <dbReference type="Proteomes" id="UP000195326"/>
    </source>
</evidence>
<name>A0A1Y4LSK0_9FIRM</name>
<dbReference type="Gene3D" id="3.30.457.10">
    <property type="entry name" value="Copper amine oxidase-like, N-terminal domain"/>
    <property type="match status" value="1"/>
</dbReference>
<reference evidence="4" key="1">
    <citation type="submission" date="2017-04" db="EMBL/GenBank/DDBJ databases">
        <title>Function of individual gut microbiota members based on whole genome sequencing of pure cultures obtained from chicken caecum.</title>
        <authorList>
            <person name="Medvecky M."/>
            <person name="Cejkova D."/>
            <person name="Polansky O."/>
            <person name="Karasova D."/>
            <person name="Kubasova T."/>
            <person name="Cizek A."/>
            <person name="Rychlik I."/>
        </authorList>
    </citation>
    <scope>NUCLEOTIDE SEQUENCE [LARGE SCALE GENOMIC DNA]</scope>
    <source>
        <strain evidence="4">An179</strain>
    </source>
</reference>
<evidence type="ECO:0000259" key="2">
    <source>
        <dbReference type="Pfam" id="PF07833"/>
    </source>
</evidence>
<dbReference type="Pfam" id="PF07833">
    <property type="entry name" value="Cu_amine_oxidN1"/>
    <property type="match status" value="1"/>
</dbReference>
<keyword evidence="1" id="KW-0732">Signal</keyword>
<feature type="chain" id="PRO_5012847981" description="Copper amine oxidase-like N-terminal domain-containing protein" evidence="1">
    <location>
        <begin position="44"/>
        <end position="448"/>
    </location>
</feature>
<dbReference type="InterPro" id="IPR036582">
    <property type="entry name" value="Mao_N_sf"/>
</dbReference>
<dbReference type="EMBL" id="NFKL01000005">
    <property type="protein sequence ID" value="OUP59627.1"/>
    <property type="molecule type" value="Genomic_DNA"/>
</dbReference>
<dbReference type="AlphaFoldDB" id="A0A1Y4LSK0"/>
<gene>
    <name evidence="3" type="ORF">B5F15_04195</name>
</gene>
<evidence type="ECO:0000313" key="3">
    <source>
        <dbReference type="EMBL" id="OUP59627.1"/>
    </source>
</evidence>
<dbReference type="STRING" id="501571.GCA_900143195_00076"/>
<feature type="signal peptide" evidence="1">
    <location>
        <begin position="1"/>
        <end position="43"/>
    </location>
</feature>
<organism evidence="3 4">
    <name type="scientific">Butyricicoccus pullicaecorum</name>
    <dbReference type="NCBI Taxonomy" id="501571"/>
    <lineage>
        <taxon>Bacteria</taxon>
        <taxon>Bacillati</taxon>
        <taxon>Bacillota</taxon>
        <taxon>Clostridia</taxon>
        <taxon>Eubacteriales</taxon>
        <taxon>Butyricicoccaceae</taxon>
        <taxon>Butyricicoccus</taxon>
    </lineage>
</organism>
<dbReference type="Proteomes" id="UP000195326">
    <property type="component" value="Unassembled WGS sequence"/>
</dbReference>
<proteinExistence type="predicted"/>
<comment type="caution">
    <text evidence="3">The sequence shown here is derived from an EMBL/GenBank/DDBJ whole genome shotgun (WGS) entry which is preliminary data.</text>
</comment>